<organism evidence="2 3">
    <name type="scientific">Streptomyces katrae</name>
    <dbReference type="NCBI Taxonomy" id="68223"/>
    <lineage>
        <taxon>Bacteria</taxon>
        <taxon>Bacillati</taxon>
        <taxon>Actinomycetota</taxon>
        <taxon>Actinomycetes</taxon>
        <taxon>Kitasatosporales</taxon>
        <taxon>Streptomycetaceae</taxon>
        <taxon>Streptomyces</taxon>
    </lineage>
</organism>
<feature type="compositionally biased region" description="Low complexity" evidence="1">
    <location>
        <begin position="52"/>
        <end position="66"/>
    </location>
</feature>
<evidence type="ECO:0000313" key="3">
    <source>
        <dbReference type="Proteomes" id="UP001223390"/>
    </source>
</evidence>
<sequence length="105" mass="10925">MESTTTYAWPRWAEAADGEALERWLAGHGWEVDPMVFMAGGLGQAVQVRPIGSAPDGSAPDGSAPDGPDPDGEAGLLILPGETVEFAGTRIRIARRIPAATGVRA</sequence>
<feature type="region of interest" description="Disordered" evidence="1">
    <location>
        <begin position="48"/>
        <end position="76"/>
    </location>
</feature>
<dbReference type="EMBL" id="JASITI010000021">
    <property type="protein sequence ID" value="MDK9497602.1"/>
    <property type="molecule type" value="Genomic_DNA"/>
</dbReference>
<name>A0ABT7GVH4_9ACTN</name>
<evidence type="ECO:0000313" key="2">
    <source>
        <dbReference type="EMBL" id="MDK9497602.1"/>
    </source>
</evidence>
<protein>
    <submittedName>
        <fullName evidence="2">Uncharacterized protein</fullName>
    </submittedName>
</protein>
<keyword evidence="3" id="KW-1185">Reference proteome</keyword>
<proteinExistence type="predicted"/>
<dbReference type="Proteomes" id="UP001223390">
    <property type="component" value="Unassembled WGS sequence"/>
</dbReference>
<gene>
    <name evidence="2" type="ORF">QEZ40_002543</name>
</gene>
<accession>A0ABT7GVH4</accession>
<reference evidence="2 3" key="1">
    <citation type="submission" date="2023-05" db="EMBL/GenBank/DDBJ databases">
        <title>Sequencing and Assembly of Streptomyces sp. NP73.</title>
        <authorList>
            <person name="Konwar A.N."/>
            <person name="Saikia K."/>
            <person name="Thakur D."/>
        </authorList>
    </citation>
    <scope>NUCLEOTIDE SEQUENCE [LARGE SCALE GENOMIC DNA]</scope>
    <source>
        <strain evidence="2 3">NP73</strain>
    </source>
</reference>
<comment type="caution">
    <text evidence="2">The sequence shown here is derived from an EMBL/GenBank/DDBJ whole genome shotgun (WGS) entry which is preliminary data.</text>
</comment>
<dbReference type="RefSeq" id="WP_285343343.1">
    <property type="nucleotide sequence ID" value="NZ_JASITI010000021.1"/>
</dbReference>
<evidence type="ECO:0000256" key="1">
    <source>
        <dbReference type="SAM" id="MobiDB-lite"/>
    </source>
</evidence>